<dbReference type="OrthoDB" id="2271129at2759"/>
<dbReference type="EMBL" id="LN726786">
    <property type="protein sequence ID" value="CEP11733.1"/>
    <property type="molecule type" value="Genomic_DNA"/>
</dbReference>
<accession>A0A0B7N8I1</accession>
<keyword evidence="2" id="KW-1185">Reference proteome</keyword>
<evidence type="ECO:0000313" key="1">
    <source>
        <dbReference type="EMBL" id="CEP11733.1"/>
    </source>
</evidence>
<dbReference type="STRING" id="35722.A0A0B7N8I1"/>
<sequence length="167" mass="18709">MVDPAMYLPMSVFDRSRILRWRMGWLPARPVPCHCGAPHASRAHLLACLAVPSRLQFANDSPSVSYLLPNPLDFWLNKLPRKRPSTNTALDSLHSFWSLRWPVILTVLLDMNRICHSDAEFTDQALDTSGTDFINWFCPALSSANLSPLSSIPLHTGDSLAPTHSYP</sequence>
<dbReference type="Proteomes" id="UP000054107">
    <property type="component" value="Unassembled WGS sequence"/>
</dbReference>
<gene>
    <name evidence="1" type="primary">PARPA_05615.1 scaffold 18730</name>
</gene>
<reference evidence="1 2" key="1">
    <citation type="submission" date="2014-09" db="EMBL/GenBank/DDBJ databases">
        <authorList>
            <person name="Ellenberger Sabrina"/>
        </authorList>
    </citation>
    <scope>NUCLEOTIDE SEQUENCE [LARGE SCALE GENOMIC DNA]</scope>
    <source>
        <strain evidence="1 2">CBS 412.66</strain>
    </source>
</reference>
<name>A0A0B7N8I1_9FUNG</name>
<evidence type="ECO:0000313" key="2">
    <source>
        <dbReference type="Proteomes" id="UP000054107"/>
    </source>
</evidence>
<organism evidence="1 2">
    <name type="scientific">Parasitella parasitica</name>
    <dbReference type="NCBI Taxonomy" id="35722"/>
    <lineage>
        <taxon>Eukaryota</taxon>
        <taxon>Fungi</taxon>
        <taxon>Fungi incertae sedis</taxon>
        <taxon>Mucoromycota</taxon>
        <taxon>Mucoromycotina</taxon>
        <taxon>Mucoromycetes</taxon>
        <taxon>Mucorales</taxon>
        <taxon>Mucorineae</taxon>
        <taxon>Mucoraceae</taxon>
        <taxon>Parasitella</taxon>
    </lineage>
</organism>
<proteinExistence type="predicted"/>
<protein>
    <submittedName>
        <fullName evidence="1">Uncharacterized protein</fullName>
    </submittedName>
</protein>
<dbReference type="AlphaFoldDB" id="A0A0B7N8I1"/>